<accession>A0ABD6QLL1</accession>
<organism evidence="1 2">
    <name type="scientific">Mycolicibacterium fortuitum</name>
    <name type="common">Mycobacterium fortuitum</name>
    <dbReference type="NCBI Taxonomy" id="1766"/>
    <lineage>
        <taxon>Bacteria</taxon>
        <taxon>Bacillati</taxon>
        <taxon>Actinomycetota</taxon>
        <taxon>Actinomycetes</taxon>
        <taxon>Mycobacteriales</taxon>
        <taxon>Mycobacteriaceae</taxon>
        <taxon>Mycolicibacterium</taxon>
    </lineage>
</organism>
<evidence type="ECO:0000313" key="2">
    <source>
        <dbReference type="Proteomes" id="UP000187001"/>
    </source>
</evidence>
<evidence type="ECO:0000313" key="1">
    <source>
        <dbReference type="EMBL" id="OMC44576.1"/>
    </source>
</evidence>
<name>A0ABD6QLL1_MYCFO</name>
<dbReference type="EMBL" id="MBER01000072">
    <property type="protein sequence ID" value="OMC44576.1"/>
    <property type="molecule type" value="Genomic_DNA"/>
</dbReference>
<dbReference type="AlphaFoldDB" id="A0ABD6QLL1"/>
<protein>
    <recommendedName>
        <fullName evidence="3">Secreted protein</fullName>
    </recommendedName>
</protein>
<proteinExistence type="predicted"/>
<gene>
    <name evidence="1" type="ORF">A5742_27705</name>
</gene>
<comment type="caution">
    <text evidence="1">The sequence shown here is derived from an EMBL/GenBank/DDBJ whole genome shotgun (WGS) entry which is preliminary data.</text>
</comment>
<dbReference type="Proteomes" id="UP000187001">
    <property type="component" value="Unassembled WGS sequence"/>
</dbReference>
<reference evidence="1 2" key="1">
    <citation type="submission" date="2016-07" db="EMBL/GenBank/DDBJ databases">
        <authorList>
            <person name="Sutton G."/>
            <person name="Brinkac L."/>
            <person name="Sanka R."/>
            <person name="Adams M."/>
            <person name="Lau E."/>
            <person name="Kumar A."/>
            <person name="Macaden R."/>
        </authorList>
    </citation>
    <scope>NUCLEOTIDE SEQUENCE [LARGE SCALE GENOMIC DNA]</scope>
    <source>
        <strain evidence="1 2">GA-0871</strain>
    </source>
</reference>
<evidence type="ECO:0008006" key="3">
    <source>
        <dbReference type="Google" id="ProtNLM"/>
    </source>
</evidence>
<sequence>MENVRFHIAAAIAVGVTVFSPLPPAQAWPWPPPPGIEDINGYPIAEGDYSSPTDHYGLFFRTPDGRHCGIRPNRGPVGCDAVPADAPEGMNQTFVEAGAPATYRYSGTPSFTRDDVDVLPAGYRLENWEAACALTQEGAVICKTSGRHGFSLDTASGTLW</sequence>